<feature type="transmembrane region" description="Helical" evidence="4">
    <location>
        <begin position="545"/>
        <end position="565"/>
    </location>
</feature>
<dbReference type="Pfam" id="PF13641">
    <property type="entry name" value="Glyco_tranf_2_3"/>
    <property type="match status" value="1"/>
</dbReference>
<keyword evidence="2 4" id="KW-0472">Membrane</keyword>
<keyword evidence="4" id="KW-1133">Transmembrane helix</keyword>
<keyword evidence="6" id="KW-1185">Reference proteome</keyword>
<evidence type="ECO:0000313" key="6">
    <source>
        <dbReference type="Proteomes" id="UP001474421"/>
    </source>
</evidence>
<feature type="transmembrane region" description="Helical" evidence="4">
    <location>
        <begin position="652"/>
        <end position="676"/>
    </location>
</feature>
<dbReference type="Gene3D" id="3.90.550.10">
    <property type="entry name" value="Spore Coat Polysaccharide Biosynthesis Protein SpsA, Chain A"/>
    <property type="match status" value="1"/>
</dbReference>
<dbReference type="GO" id="GO:0050501">
    <property type="term" value="F:hyaluronan synthase activity"/>
    <property type="evidence" value="ECO:0007669"/>
    <property type="project" value="TreeGrafter"/>
</dbReference>
<feature type="transmembrane region" description="Helical" evidence="4">
    <location>
        <begin position="163"/>
        <end position="186"/>
    </location>
</feature>
<dbReference type="AlphaFoldDB" id="A0AAW1AXK5"/>
<feature type="compositionally biased region" description="Pro residues" evidence="3">
    <location>
        <begin position="73"/>
        <end position="86"/>
    </location>
</feature>
<feature type="transmembrane region" description="Helical" evidence="4">
    <location>
        <begin position="133"/>
        <end position="151"/>
    </location>
</feature>
<protein>
    <submittedName>
        <fullName evidence="5">Hyaluronan synthase 1</fullName>
    </submittedName>
</protein>
<sequence>MGSGSRQKGSLLTASEKEHCYGNPFRQDRAGRWDGNGADRGETAHPNESEACSPGGREGGRLAGRPAEGLGGPHPPTHPPTHPRPSPARRATKPRFLGQPVRVLRGLLFARPDAAGMDVSKATKFFVSTGRRILTIGFALLILSILAWAYITGIQLVSDQYHIMAFGLYGAFLTFHLIIQSFFAFLEHKRMRRDSLSCSYTKTVALTISAYQEDPAYLRECLQSVKATLYPPDKLRIIMVVDGNSSEDRYMMDMFQDVFAGEDVGTFIWENNYHHQPQLDMEKRDSGYQTGDEPSDYTEIDMEDPGQLVVEELIRTKRCVCIMQKWGGKREVMYTAFKALGNSVDYVQVCDSDTKLEPEATVELVKVLESNESYGAVGGDVRILNLSDSYISFMSSLRYWMAFNIERACQSYFNCVSCISGPLGLYRNDLLQQFLESWYNQKFLGTHCTFGDDRHLTNRMLSIGYATKYTARSRCYSETPSLFLRWLAQQTRWTKSYFREWLYNALWWHRHHLWMTYESVVSGIFPFFVTATVLRLFYGGNLWDVLWVLLCVQLVACVKALYACWLRSNPVMLFMSLYAVLYMGGLLPAKYFAILTMNKSSWGTSGRKKMVGNYMPLLPVSIWGLLLLGGLIYTIYQEALADWTTEAKQTEILYLLAGLAIYLGYWTFMVLLYWVWIQKCCRKRMDFYSLEV</sequence>
<comment type="caution">
    <text evidence="5">The sequence shown here is derived from an EMBL/GenBank/DDBJ whole genome shotgun (WGS) entry which is preliminary data.</text>
</comment>
<feature type="transmembrane region" description="Helical" evidence="4">
    <location>
        <begin position="614"/>
        <end position="636"/>
    </location>
</feature>
<evidence type="ECO:0000313" key="5">
    <source>
        <dbReference type="EMBL" id="KAK9394499.1"/>
    </source>
</evidence>
<reference evidence="5 6" key="1">
    <citation type="journal article" date="2024" name="Proc. Natl. Acad. Sci. U.S.A.">
        <title>The genetic regulatory architecture and epigenomic basis for age-related changes in rattlesnake venom.</title>
        <authorList>
            <person name="Hogan M.P."/>
            <person name="Holding M.L."/>
            <person name="Nystrom G.S."/>
            <person name="Colston T.J."/>
            <person name="Bartlett D.A."/>
            <person name="Mason A.J."/>
            <person name="Ellsworth S.A."/>
            <person name="Rautsaw R.M."/>
            <person name="Lawrence K.C."/>
            <person name="Strickland J.L."/>
            <person name="He B."/>
            <person name="Fraser P."/>
            <person name="Margres M.J."/>
            <person name="Gilbert D.M."/>
            <person name="Gibbs H.L."/>
            <person name="Parkinson C.L."/>
            <person name="Rokyta D.R."/>
        </authorList>
    </citation>
    <scope>NUCLEOTIDE SEQUENCE [LARGE SCALE GENOMIC DNA]</scope>
    <source>
        <strain evidence="5">DRR0105</strain>
    </source>
</reference>
<feature type="transmembrane region" description="Helical" evidence="4">
    <location>
        <begin position="520"/>
        <end position="539"/>
    </location>
</feature>
<dbReference type="InterPro" id="IPR029044">
    <property type="entry name" value="Nucleotide-diphossugar_trans"/>
</dbReference>
<evidence type="ECO:0000256" key="1">
    <source>
        <dbReference type="ARBA" id="ARBA00004370"/>
    </source>
</evidence>
<evidence type="ECO:0000256" key="4">
    <source>
        <dbReference type="SAM" id="Phobius"/>
    </source>
</evidence>
<accession>A0AAW1AXK5</accession>
<dbReference type="GO" id="GO:0085029">
    <property type="term" value="P:extracellular matrix assembly"/>
    <property type="evidence" value="ECO:0007669"/>
    <property type="project" value="TreeGrafter"/>
</dbReference>
<dbReference type="PANTHER" id="PTHR22913:SF4">
    <property type="entry name" value="HYALURONAN SYNTHASE 1"/>
    <property type="match status" value="1"/>
</dbReference>
<dbReference type="PANTHER" id="PTHR22913">
    <property type="entry name" value="HYALURONAN SYNTHASE"/>
    <property type="match status" value="1"/>
</dbReference>
<evidence type="ECO:0000256" key="3">
    <source>
        <dbReference type="SAM" id="MobiDB-lite"/>
    </source>
</evidence>
<dbReference type="EMBL" id="JAOTOJ010000011">
    <property type="protein sequence ID" value="KAK9394499.1"/>
    <property type="molecule type" value="Genomic_DNA"/>
</dbReference>
<proteinExistence type="predicted"/>
<feature type="compositionally biased region" description="Basic and acidic residues" evidence="3">
    <location>
        <begin position="15"/>
        <end position="48"/>
    </location>
</feature>
<comment type="subcellular location">
    <subcellularLocation>
        <location evidence="1">Membrane</location>
    </subcellularLocation>
</comment>
<feature type="compositionally biased region" description="Polar residues" evidence="3">
    <location>
        <begin position="1"/>
        <end position="13"/>
    </location>
</feature>
<dbReference type="SUPFAM" id="SSF53448">
    <property type="entry name" value="Nucleotide-diphospho-sugar transferases"/>
    <property type="match status" value="1"/>
</dbReference>
<name>A0AAW1AXK5_CROAD</name>
<evidence type="ECO:0000256" key="2">
    <source>
        <dbReference type="ARBA" id="ARBA00023136"/>
    </source>
</evidence>
<feature type="transmembrane region" description="Helical" evidence="4">
    <location>
        <begin position="572"/>
        <end position="594"/>
    </location>
</feature>
<keyword evidence="4" id="KW-0812">Transmembrane</keyword>
<gene>
    <name evidence="5" type="ORF">NXF25_015027</name>
</gene>
<dbReference type="GO" id="GO:0005886">
    <property type="term" value="C:plasma membrane"/>
    <property type="evidence" value="ECO:0007669"/>
    <property type="project" value="TreeGrafter"/>
</dbReference>
<dbReference type="GO" id="GO:0030213">
    <property type="term" value="P:hyaluronan biosynthetic process"/>
    <property type="evidence" value="ECO:0007669"/>
    <property type="project" value="TreeGrafter"/>
</dbReference>
<dbReference type="Proteomes" id="UP001474421">
    <property type="component" value="Unassembled WGS sequence"/>
</dbReference>
<organism evidence="5 6">
    <name type="scientific">Crotalus adamanteus</name>
    <name type="common">Eastern diamondback rattlesnake</name>
    <dbReference type="NCBI Taxonomy" id="8729"/>
    <lineage>
        <taxon>Eukaryota</taxon>
        <taxon>Metazoa</taxon>
        <taxon>Chordata</taxon>
        <taxon>Craniata</taxon>
        <taxon>Vertebrata</taxon>
        <taxon>Euteleostomi</taxon>
        <taxon>Lepidosauria</taxon>
        <taxon>Squamata</taxon>
        <taxon>Bifurcata</taxon>
        <taxon>Unidentata</taxon>
        <taxon>Episquamata</taxon>
        <taxon>Toxicofera</taxon>
        <taxon>Serpentes</taxon>
        <taxon>Colubroidea</taxon>
        <taxon>Viperidae</taxon>
        <taxon>Crotalinae</taxon>
        <taxon>Crotalus</taxon>
    </lineage>
</organism>
<feature type="region of interest" description="Disordered" evidence="3">
    <location>
        <begin position="1"/>
        <end position="95"/>
    </location>
</feature>